<dbReference type="PANTHER" id="PTHR32278:SF2">
    <property type="entry name" value="PROTEIN PHLOEM PROTEIN 2-LIKE A9"/>
    <property type="match status" value="1"/>
</dbReference>
<evidence type="ECO:0000256" key="1">
    <source>
        <dbReference type="SAM" id="MobiDB-lite"/>
    </source>
</evidence>
<dbReference type="InterPro" id="IPR025886">
    <property type="entry name" value="PP2-like"/>
</dbReference>
<reference evidence="2" key="1">
    <citation type="submission" date="2020-06" db="EMBL/GenBank/DDBJ databases">
        <authorList>
            <person name="Li T."/>
            <person name="Hu X."/>
            <person name="Zhang T."/>
            <person name="Song X."/>
            <person name="Zhang H."/>
            <person name="Dai N."/>
            <person name="Sheng W."/>
            <person name="Hou X."/>
            <person name="Wei L."/>
        </authorList>
    </citation>
    <scope>NUCLEOTIDE SEQUENCE</scope>
    <source>
        <strain evidence="2">3651</strain>
        <tissue evidence="2">Leaf</tissue>
    </source>
</reference>
<dbReference type="PANTHER" id="PTHR32278">
    <property type="entry name" value="F-BOX DOMAIN-CONTAINING PROTEIN"/>
    <property type="match status" value="1"/>
</dbReference>
<organism evidence="2 3">
    <name type="scientific">Sesamum alatum</name>
    <dbReference type="NCBI Taxonomy" id="300844"/>
    <lineage>
        <taxon>Eukaryota</taxon>
        <taxon>Viridiplantae</taxon>
        <taxon>Streptophyta</taxon>
        <taxon>Embryophyta</taxon>
        <taxon>Tracheophyta</taxon>
        <taxon>Spermatophyta</taxon>
        <taxon>Magnoliopsida</taxon>
        <taxon>eudicotyledons</taxon>
        <taxon>Gunneridae</taxon>
        <taxon>Pentapetalae</taxon>
        <taxon>asterids</taxon>
        <taxon>lamiids</taxon>
        <taxon>Lamiales</taxon>
        <taxon>Pedaliaceae</taxon>
        <taxon>Sesamum</taxon>
    </lineage>
</organism>
<protein>
    <submittedName>
        <fullName evidence="2">Uncharacterized protein</fullName>
    </submittedName>
</protein>
<evidence type="ECO:0000313" key="2">
    <source>
        <dbReference type="EMBL" id="KAK4420990.1"/>
    </source>
</evidence>
<dbReference type="AlphaFoldDB" id="A0AAE1XZL9"/>
<keyword evidence="3" id="KW-1185">Reference proteome</keyword>
<comment type="caution">
    <text evidence="2">The sequence shown here is derived from an EMBL/GenBank/DDBJ whole genome shotgun (WGS) entry which is preliminary data.</text>
</comment>
<sequence>MSAPPPPPTTNNNTPHHVGDPSITFHTEQEQEPMKIPPKDLNIVWGGDTRYWKLPDDEDSSAELNQVCWLEVTGSVDGTHPNKQYEVGFHVSFTPDAFGWGCGGGGSPLYMMVKRGKDGKSVWRKLWLNPHQTDQCDITATTNPTPTPTPMILNFTLSL</sequence>
<dbReference type="Pfam" id="PF14299">
    <property type="entry name" value="PP2"/>
    <property type="match status" value="1"/>
</dbReference>
<gene>
    <name evidence="2" type="ORF">Salat_2049500</name>
</gene>
<name>A0AAE1XZL9_9LAMI</name>
<feature type="region of interest" description="Disordered" evidence="1">
    <location>
        <begin position="1"/>
        <end position="39"/>
    </location>
</feature>
<accession>A0AAE1XZL9</accession>
<proteinExistence type="predicted"/>
<reference evidence="2" key="2">
    <citation type="journal article" date="2024" name="Plant">
        <title>Genomic evolution and insights into agronomic trait innovations of Sesamum species.</title>
        <authorList>
            <person name="Miao H."/>
            <person name="Wang L."/>
            <person name="Qu L."/>
            <person name="Liu H."/>
            <person name="Sun Y."/>
            <person name="Le M."/>
            <person name="Wang Q."/>
            <person name="Wei S."/>
            <person name="Zheng Y."/>
            <person name="Lin W."/>
            <person name="Duan Y."/>
            <person name="Cao H."/>
            <person name="Xiong S."/>
            <person name="Wang X."/>
            <person name="Wei L."/>
            <person name="Li C."/>
            <person name="Ma Q."/>
            <person name="Ju M."/>
            <person name="Zhao R."/>
            <person name="Li G."/>
            <person name="Mu C."/>
            <person name="Tian Q."/>
            <person name="Mei H."/>
            <person name="Zhang T."/>
            <person name="Gao T."/>
            <person name="Zhang H."/>
        </authorList>
    </citation>
    <scope>NUCLEOTIDE SEQUENCE</scope>
    <source>
        <strain evidence="2">3651</strain>
    </source>
</reference>
<evidence type="ECO:0000313" key="3">
    <source>
        <dbReference type="Proteomes" id="UP001293254"/>
    </source>
</evidence>
<dbReference type="Proteomes" id="UP001293254">
    <property type="component" value="Unassembled WGS sequence"/>
</dbReference>
<dbReference type="EMBL" id="JACGWO010000008">
    <property type="protein sequence ID" value="KAK4420990.1"/>
    <property type="molecule type" value="Genomic_DNA"/>
</dbReference>